<dbReference type="NCBIfam" id="TIGR00767">
    <property type="entry name" value="rho"/>
    <property type="match status" value="1"/>
</dbReference>
<sequence>MQEMKLQEFKNKKPIDLIAFAESLEVENASVMRKQELMFAILKKLAAQDVEIIGDGVVEVLQDGFGFLRSANANYLPGPDDIYISPSQIRRFSLKTGDTVEGPIRSPKEGERYFALLKVNTINFDDPEKIRHKIHFDNLTPLYPNERLKMEVDNPTGKDISSRVIDLVAPIGKGQRGLIVAQPRTGKTVLLQNIAHSVTTNHPECYLIVLLIDERPEEVTDMQRSVKGEVVSSTFDEPAARHVQVAEMVIEKAKRLVEHGRDVVILLDSITRLGRAYNTVVPSSGKVLTGGVDANALQRPKRFFGAARNIEEGGSLTIIATALIDTGSRMDEVIFEEFKGTGNSEIVLDRKVADKRIFPAMDILKSGTRKEDLLVPKQDLQKIFVLRRILAPMGTTDAIEFLIDKLKQTKTNADFFDSMNT</sequence>
<evidence type="ECO:0000313" key="13">
    <source>
        <dbReference type="EMBL" id="XCG48492.1"/>
    </source>
</evidence>
<evidence type="ECO:0000256" key="3">
    <source>
        <dbReference type="ARBA" id="ARBA00022801"/>
    </source>
</evidence>
<evidence type="ECO:0000256" key="11">
    <source>
        <dbReference type="PROSITE-ProRule" id="PRU01203"/>
    </source>
</evidence>
<keyword evidence="8 9" id="KW-0804">Transcription</keyword>
<dbReference type="GO" id="GO:0008186">
    <property type="term" value="F:ATP-dependent activity, acting on RNA"/>
    <property type="evidence" value="ECO:0007669"/>
    <property type="project" value="UniProtKB-UniRule"/>
</dbReference>
<evidence type="ECO:0000256" key="2">
    <source>
        <dbReference type="ARBA" id="ARBA00022741"/>
    </source>
</evidence>
<dbReference type="Pfam" id="PF00006">
    <property type="entry name" value="ATP-synt_ab"/>
    <property type="match status" value="1"/>
</dbReference>
<dbReference type="GO" id="GO:0003723">
    <property type="term" value="F:RNA binding"/>
    <property type="evidence" value="ECO:0007669"/>
    <property type="project" value="UniProtKB-UniRule"/>
</dbReference>
<dbReference type="SUPFAM" id="SSF68912">
    <property type="entry name" value="Rho N-terminal domain-like"/>
    <property type="match status" value="1"/>
</dbReference>
<feature type="domain" description="Rho RNA-BD" evidence="12">
    <location>
        <begin position="51"/>
        <end position="126"/>
    </location>
</feature>
<evidence type="ECO:0000256" key="10">
    <source>
        <dbReference type="NCBIfam" id="TIGR00767"/>
    </source>
</evidence>
<dbReference type="PANTHER" id="PTHR46425">
    <property type="entry name" value="TRANSCRIPTION TERMINATION FACTOR RHO"/>
    <property type="match status" value="1"/>
</dbReference>
<keyword evidence="6 9" id="KW-0694">RNA-binding</keyword>
<dbReference type="CDD" id="cd01128">
    <property type="entry name" value="rho_factor_C"/>
    <property type="match status" value="1"/>
</dbReference>
<proteinExistence type="inferred from homology"/>
<keyword evidence="2 9" id="KW-0547">Nucleotide-binding</keyword>
<evidence type="ECO:0000256" key="8">
    <source>
        <dbReference type="ARBA" id="ARBA00023163"/>
    </source>
</evidence>
<dbReference type="Pfam" id="PF07498">
    <property type="entry name" value="Rho_N"/>
    <property type="match status" value="1"/>
</dbReference>
<evidence type="ECO:0000259" key="12">
    <source>
        <dbReference type="PROSITE" id="PS51856"/>
    </source>
</evidence>
<keyword evidence="5 9" id="KW-0067">ATP-binding</keyword>
<dbReference type="GO" id="GO:0005524">
    <property type="term" value="F:ATP binding"/>
    <property type="evidence" value="ECO:0007669"/>
    <property type="project" value="UniProtKB-UniRule"/>
</dbReference>
<evidence type="ECO:0000256" key="6">
    <source>
        <dbReference type="ARBA" id="ARBA00022884"/>
    </source>
</evidence>
<dbReference type="SMART" id="SM00357">
    <property type="entry name" value="CSP"/>
    <property type="match status" value="1"/>
</dbReference>
<keyword evidence="3 9" id="KW-0378">Hydrolase</keyword>
<dbReference type="PANTHER" id="PTHR46425:SF1">
    <property type="entry name" value="TRANSCRIPTION TERMINATION FACTOR RHO"/>
    <property type="match status" value="1"/>
</dbReference>
<keyword evidence="4 9" id="KW-0347">Helicase</keyword>
<evidence type="ECO:0000256" key="7">
    <source>
        <dbReference type="ARBA" id="ARBA00023015"/>
    </source>
</evidence>
<dbReference type="Pfam" id="PF07497">
    <property type="entry name" value="Rho_RNA_bind"/>
    <property type="match status" value="1"/>
</dbReference>
<evidence type="ECO:0000256" key="9">
    <source>
        <dbReference type="HAMAP-Rule" id="MF_01884"/>
    </source>
</evidence>
<feature type="binding site" evidence="9">
    <location>
        <position position="215"/>
    </location>
    <ligand>
        <name>ATP</name>
        <dbReference type="ChEBI" id="CHEBI:30616"/>
    </ligand>
</feature>
<dbReference type="InterPro" id="IPR011112">
    <property type="entry name" value="Rho-like_N"/>
</dbReference>
<comment type="caution">
    <text evidence="9">Lacks conserved residue(s) required for the propagation of feature annotation.</text>
</comment>
<reference evidence="13" key="1">
    <citation type="submission" date="2024-06" db="EMBL/GenBank/DDBJ databases">
        <title>Mesorhizobium karijinii sp. nov., a symbiont of the iconic Swainsona formosa from arid Australia.</title>
        <authorList>
            <person name="Hill Y.J."/>
            <person name="Watkin E.L.J."/>
            <person name="O'Hara G.W."/>
            <person name="Terpolilli J."/>
            <person name="Tye M.L."/>
            <person name="Kohlmeier M.G."/>
        </authorList>
    </citation>
    <scope>NUCLEOTIDE SEQUENCE</scope>
    <source>
        <strain evidence="13">WSM2240</strain>
    </source>
</reference>
<evidence type="ECO:0000256" key="1">
    <source>
        <dbReference type="ARBA" id="ARBA00022472"/>
    </source>
</evidence>
<dbReference type="InterPro" id="IPR000194">
    <property type="entry name" value="ATPase_F1/V1/A1_a/bsu_nucl-bd"/>
</dbReference>
<dbReference type="SUPFAM" id="SSF52540">
    <property type="entry name" value="P-loop containing nucleoside triphosphate hydrolases"/>
    <property type="match status" value="1"/>
</dbReference>
<dbReference type="InterPro" id="IPR011129">
    <property type="entry name" value="CSD"/>
</dbReference>
<dbReference type="InterPro" id="IPR041703">
    <property type="entry name" value="Rho_factor_ATP-bd"/>
</dbReference>
<comment type="function">
    <text evidence="9">Facilitates transcription termination by a mechanism that involves Rho binding to the nascent RNA, activation of Rho's RNA-dependent ATPase activity, and release of the mRNA from the DNA template.</text>
</comment>
<dbReference type="InterPro" id="IPR003593">
    <property type="entry name" value="AAA+_ATPase"/>
</dbReference>
<dbReference type="PROSITE" id="PS51856">
    <property type="entry name" value="RHO_RNA_BD"/>
    <property type="match status" value="1"/>
</dbReference>
<dbReference type="EMBL" id="CP159253">
    <property type="protein sequence ID" value="XCG48492.1"/>
    <property type="molecule type" value="Genomic_DNA"/>
</dbReference>
<dbReference type="HAMAP" id="MF_01884">
    <property type="entry name" value="Rho"/>
    <property type="match status" value="1"/>
</dbReference>
<dbReference type="InterPro" id="IPR011113">
    <property type="entry name" value="Rho_RNA-bd"/>
</dbReference>
<dbReference type="SUPFAM" id="SSF50249">
    <property type="entry name" value="Nucleic acid-binding proteins"/>
    <property type="match status" value="1"/>
</dbReference>
<dbReference type="InterPro" id="IPR004665">
    <property type="entry name" value="Term_rho"/>
</dbReference>
<dbReference type="CDD" id="cd04459">
    <property type="entry name" value="Rho_CSD"/>
    <property type="match status" value="1"/>
</dbReference>
<dbReference type="EC" id="3.6.4.-" evidence="9 10"/>
<keyword evidence="7 9" id="KW-0805">Transcription regulation</keyword>
<comment type="subunit">
    <text evidence="9">Homohexamer. The homohexamer assembles into an open ring structure.</text>
</comment>
<dbReference type="FunFam" id="2.40.50.140:FF:000010">
    <property type="entry name" value="Transcription termination factor Rho"/>
    <property type="match status" value="1"/>
</dbReference>
<dbReference type="RefSeq" id="WP_353643976.1">
    <property type="nucleotide sequence ID" value="NZ_CP159253.1"/>
</dbReference>
<evidence type="ECO:0000256" key="5">
    <source>
        <dbReference type="ARBA" id="ARBA00022840"/>
    </source>
</evidence>
<dbReference type="GO" id="GO:0016787">
    <property type="term" value="F:hydrolase activity"/>
    <property type="evidence" value="ECO:0007669"/>
    <property type="project" value="UniProtKB-KW"/>
</dbReference>
<keyword evidence="1 9" id="KW-0806">Transcription termination</keyword>
<dbReference type="Gene3D" id="2.40.50.140">
    <property type="entry name" value="Nucleic acid-binding proteins"/>
    <property type="match status" value="1"/>
</dbReference>
<dbReference type="GO" id="GO:0006353">
    <property type="term" value="P:DNA-templated transcription termination"/>
    <property type="evidence" value="ECO:0007669"/>
    <property type="project" value="UniProtKB-UniRule"/>
</dbReference>
<dbReference type="FunFam" id="3.40.50.300:FF:000072">
    <property type="entry name" value="Transcription termination factor Rho"/>
    <property type="match status" value="1"/>
</dbReference>
<dbReference type="GO" id="GO:0004386">
    <property type="term" value="F:helicase activity"/>
    <property type="evidence" value="ECO:0007669"/>
    <property type="project" value="UniProtKB-UniRule"/>
</dbReference>
<dbReference type="SMART" id="SM00382">
    <property type="entry name" value="AAA"/>
    <property type="match status" value="1"/>
</dbReference>
<dbReference type="GO" id="GO:0005829">
    <property type="term" value="C:cytosol"/>
    <property type="evidence" value="ECO:0007669"/>
    <property type="project" value="UniProtKB-ARBA"/>
</dbReference>
<name>A0AAU8CNR2_9HYPH</name>
<organism evidence="13">
    <name type="scientific">Mesorhizobium sp. WSM2240</name>
    <dbReference type="NCBI Taxonomy" id="3228851"/>
    <lineage>
        <taxon>Bacteria</taxon>
        <taxon>Pseudomonadati</taxon>
        <taxon>Pseudomonadota</taxon>
        <taxon>Alphaproteobacteria</taxon>
        <taxon>Hyphomicrobiales</taxon>
        <taxon>Phyllobacteriaceae</taxon>
        <taxon>Mesorhizobium</taxon>
    </lineage>
</organism>
<dbReference type="AlphaFoldDB" id="A0AAU8CNR2"/>
<dbReference type="InterPro" id="IPR027417">
    <property type="entry name" value="P-loop_NTPase"/>
</dbReference>
<evidence type="ECO:0000256" key="4">
    <source>
        <dbReference type="ARBA" id="ARBA00022806"/>
    </source>
</evidence>
<dbReference type="NCBIfam" id="NF006886">
    <property type="entry name" value="PRK09376.1"/>
    <property type="match status" value="1"/>
</dbReference>
<gene>
    <name evidence="9 13" type="primary">rho</name>
    <name evidence="13" type="ORF">ABVK50_25195</name>
</gene>
<dbReference type="InterPro" id="IPR012340">
    <property type="entry name" value="NA-bd_OB-fold"/>
</dbReference>
<comment type="similarity">
    <text evidence="9 11">Belongs to the Rho family.</text>
</comment>
<dbReference type="SMART" id="SM00959">
    <property type="entry name" value="Rho_N"/>
    <property type="match status" value="1"/>
</dbReference>
<feature type="binding site" evidence="9">
    <location>
        <begin position="172"/>
        <end position="177"/>
    </location>
    <ligand>
        <name>ATP</name>
        <dbReference type="ChEBI" id="CHEBI:30616"/>
    </ligand>
</feature>
<dbReference type="Gene3D" id="3.40.50.300">
    <property type="entry name" value="P-loop containing nucleotide triphosphate hydrolases"/>
    <property type="match status" value="1"/>
</dbReference>
<dbReference type="InterPro" id="IPR036269">
    <property type="entry name" value="Rho_N_sf"/>
</dbReference>
<feature type="binding site" evidence="9">
    <location>
        <begin position="184"/>
        <end position="189"/>
    </location>
    <ligand>
        <name>ATP</name>
        <dbReference type="ChEBI" id="CHEBI:30616"/>
    </ligand>
</feature>
<protein>
    <recommendedName>
        <fullName evidence="9 10">Transcription termination factor Rho</fullName>
        <ecNumber evidence="9 10">3.6.4.-</ecNumber>
    </recommendedName>
    <alternativeName>
        <fullName evidence="9">ATP-dependent helicase Rho</fullName>
    </alternativeName>
</protein>
<accession>A0AAU8CNR2</accession>